<dbReference type="InterPro" id="IPR058792">
    <property type="entry name" value="Beta-barrel_RND_2"/>
</dbReference>
<evidence type="ECO:0000256" key="1">
    <source>
        <dbReference type="ARBA" id="ARBA00009477"/>
    </source>
</evidence>
<feature type="domain" description="CusB-like beta-barrel" evidence="4">
    <location>
        <begin position="240"/>
        <end position="310"/>
    </location>
</feature>
<evidence type="ECO:0000259" key="4">
    <source>
        <dbReference type="Pfam" id="PF25954"/>
    </source>
</evidence>
<feature type="transmembrane region" description="Helical" evidence="3">
    <location>
        <begin position="14"/>
        <end position="33"/>
    </location>
</feature>
<dbReference type="InterPro" id="IPR058647">
    <property type="entry name" value="BSH_CzcB-like"/>
</dbReference>
<dbReference type="Gene3D" id="1.10.287.470">
    <property type="entry name" value="Helix hairpin bin"/>
    <property type="match status" value="1"/>
</dbReference>
<evidence type="ECO:0000313" key="7">
    <source>
        <dbReference type="EMBL" id="MBU2692612.1"/>
    </source>
</evidence>
<feature type="region of interest" description="Disordered" evidence="2">
    <location>
        <begin position="56"/>
        <end position="78"/>
    </location>
</feature>
<dbReference type="Gene3D" id="2.40.50.100">
    <property type="match status" value="1"/>
</dbReference>
<name>A0A948RZQ7_UNCEI</name>
<organism evidence="7 8">
    <name type="scientific">Eiseniibacteriota bacterium</name>
    <dbReference type="NCBI Taxonomy" id="2212470"/>
    <lineage>
        <taxon>Bacteria</taxon>
        <taxon>Candidatus Eiseniibacteriota</taxon>
    </lineage>
</organism>
<sequence>MENMVKTPKRRGRIRWFIILGFVIVIAASLVYFKPWTRFLEESAAADEALADSSAVASADSTKKDDTSDGDKDKKKEVPIEMATVVRDSVSATYTASATLEAERDVDILAKIQGLVEKIHVEEGDYVQDGDILAILDGRELSIQVDKAVSSLNNATTEYERMQSLANRDLASQKALEDARHALQQAESILEEMKLKLSYTQIRAPFSGMVTQRFIETGQTINPGHQAFSIADMDPLLTRVYLPEDEIPNIKRGQPVQVRLDSEPDLQLSGRVRQIAPMVDRQTGTVKVTVEIEKCASPIRPGSFARVFITTDIHPLALVLPKRCLVEEAGKRYVFLIEGDTVVVRDVELGYEEADRIEIVEGLGEGDHVVLIGQGSLKDGSHVRVLNQLNEPEDAQVDTAEATS</sequence>
<dbReference type="GO" id="GO:1990281">
    <property type="term" value="C:efflux pump complex"/>
    <property type="evidence" value="ECO:0007669"/>
    <property type="project" value="TreeGrafter"/>
</dbReference>
<reference evidence="7" key="1">
    <citation type="submission" date="2021-05" db="EMBL/GenBank/DDBJ databases">
        <title>Energy efficiency and biological interactions define the core microbiome of deep oligotrophic groundwater.</title>
        <authorList>
            <person name="Mehrshad M."/>
            <person name="Lopez-Fernandez M."/>
            <person name="Bell E."/>
            <person name="Bernier-Latmani R."/>
            <person name="Bertilsson S."/>
            <person name="Dopson M."/>
        </authorList>
    </citation>
    <scope>NUCLEOTIDE SEQUENCE</scope>
    <source>
        <strain evidence="7">Modern_marine.mb.64</strain>
    </source>
</reference>
<keyword evidence="3" id="KW-1133">Transmembrane helix</keyword>
<keyword evidence="3" id="KW-0812">Transmembrane</keyword>
<protein>
    <submittedName>
        <fullName evidence="7">Efflux RND transporter periplasmic adaptor subunit</fullName>
    </submittedName>
</protein>
<dbReference type="EMBL" id="JAHJDP010000097">
    <property type="protein sequence ID" value="MBU2692612.1"/>
    <property type="molecule type" value="Genomic_DNA"/>
</dbReference>
<proteinExistence type="inferred from homology"/>
<dbReference type="Gene3D" id="2.40.30.170">
    <property type="match status" value="1"/>
</dbReference>
<comment type="caution">
    <text evidence="7">The sequence shown here is derived from an EMBL/GenBank/DDBJ whole genome shotgun (WGS) entry which is preliminary data.</text>
</comment>
<dbReference type="InterPro" id="IPR006143">
    <property type="entry name" value="RND_pump_MFP"/>
</dbReference>
<dbReference type="AlphaFoldDB" id="A0A948RZQ7"/>
<dbReference type="Pfam" id="PF25954">
    <property type="entry name" value="Beta-barrel_RND_2"/>
    <property type="match status" value="1"/>
</dbReference>
<comment type="similarity">
    <text evidence="1">Belongs to the membrane fusion protein (MFP) (TC 8.A.1) family.</text>
</comment>
<dbReference type="PANTHER" id="PTHR30469">
    <property type="entry name" value="MULTIDRUG RESISTANCE PROTEIN MDTA"/>
    <property type="match status" value="1"/>
</dbReference>
<feature type="domain" description="CzcB-like barrel-sandwich hybrid" evidence="5">
    <location>
        <begin position="106"/>
        <end position="232"/>
    </location>
</feature>
<evidence type="ECO:0000259" key="5">
    <source>
        <dbReference type="Pfam" id="PF25973"/>
    </source>
</evidence>
<dbReference type="Pfam" id="PF25989">
    <property type="entry name" value="YknX_C"/>
    <property type="match status" value="1"/>
</dbReference>
<dbReference type="Proteomes" id="UP000777784">
    <property type="component" value="Unassembled WGS sequence"/>
</dbReference>
<dbReference type="InterPro" id="IPR058637">
    <property type="entry name" value="YknX-like_C"/>
</dbReference>
<evidence type="ECO:0000256" key="3">
    <source>
        <dbReference type="SAM" id="Phobius"/>
    </source>
</evidence>
<dbReference type="Pfam" id="PF25973">
    <property type="entry name" value="BSH_CzcB"/>
    <property type="match status" value="1"/>
</dbReference>
<dbReference type="SUPFAM" id="SSF111369">
    <property type="entry name" value="HlyD-like secretion proteins"/>
    <property type="match status" value="1"/>
</dbReference>
<gene>
    <name evidence="7" type="ORF">KJ970_16985</name>
</gene>
<dbReference type="PANTHER" id="PTHR30469:SF38">
    <property type="entry name" value="HLYD FAMILY SECRETION PROTEIN"/>
    <property type="match status" value="1"/>
</dbReference>
<evidence type="ECO:0000313" key="8">
    <source>
        <dbReference type="Proteomes" id="UP000777784"/>
    </source>
</evidence>
<dbReference type="Gene3D" id="2.40.420.20">
    <property type="match status" value="1"/>
</dbReference>
<dbReference type="NCBIfam" id="TIGR01730">
    <property type="entry name" value="RND_mfp"/>
    <property type="match status" value="1"/>
</dbReference>
<feature type="domain" description="YknX-like C-terminal permuted SH3-like" evidence="6">
    <location>
        <begin position="317"/>
        <end position="385"/>
    </location>
</feature>
<accession>A0A948RZQ7</accession>
<evidence type="ECO:0000259" key="6">
    <source>
        <dbReference type="Pfam" id="PF25989"/>
    </source>
</evidence>
<dbReference type="FunFam" id="2.40.30.170:FF:000010">
    <property type="entry name" value="Efflux RND transporter periplasmic adaptor subunit"/>
    <property type="match status" value="1"/>
</dbReference>
<dbReference type="GO" id="GO:0015562">
    <property type="term" value="F:efflux transmembrane transporter activity"/>
    <property type="evidence" value="ECO:0007669"/>
    <property type="project" value="TreeGrafter"/>
</dbReference>
<feature type="compositionally biased region" description="Basic and acidic residues" evidence="2">
    <location>
        <begin position="61"/>
        <end position="78"/>
    </location>
</feature>
<evidence type="ECO:0000256" key="2">
    <source>
        <dbReference type="SAM" id="MobiDB-lite"/>
    </source>
</evidence>
<keyword evidence="3" id="KW-0472">Membrane</keyword>